<evidence type="ECO:0000259" key="2">
    <source>
        <dbReference type="Pfam" id="PF05598"/>
    </source>
</evidence>
<feature type="region of interest" description="Disordered" evidence="1">
    <location>
        <begin position="150"/>
        <end position="188"/>
    </location>
</feature>
<reference evidence="3 4" key="1">
    <citation type="submission" date="2017-07" db="EMBL/GenBank/DDBJ databases">
        <title>Draft genome of Ochrobactrum lupini type strain LUP21.</title>
        <authorList>
            <person name="Krzyzanowska D.M."/>
            <person name="Jafra S."/>
        </authorList>
    </citation>
    <scope>NUCLEOTIDE SEQUENCE [LARGE SCALE GENOMIC DNA]</scope>
    <source>
        <strain evidence="3 4">LUP21</strain>
    </source>
</reference>
<sequence length="205" mass="23031">MAGVREAACEGPEAFGVLQALYNLSDDQAEFVIQDRLSFMRFLGLGLSDKVPDAKTIWLFRECLVRAGAIDNLFARFDKHLSRSGYLAKGGQIIDATIIQAPRKHNSQDEKDAIKAGEIPAEWKDKPAMLAQKDRDARWTVKYSKAKQPTETLSSAATSLLQRDRAGAARRQLRRQGGRRRQLDNSSSLVNDITIEPVRMWRTKT</sequence>
<dbReference type="Proteomes" id="UP000216363">
    <property type="component" value="Unassembled WGS sequence"/>
</dbReference>
<dbReference type="PANTHER" id="PTHR35604:SF2">
    <property type="entry name" value="TRANSPOSASE INSH FOR INSERTION SEQUENCE ELEMENT IS5A-RELATED"/>
    <property type="match status" value="1"/>
</dbReference>
<evidence type="ECO:0000256" key="1">
    <source>
        <dbReference type="SAM" id="MobiDB-lite"/>
    </source>
</evidence>
<dbReference type="EMBL" id="NNRN01000036">
    <property type="protein sequence ID" value="OYR31820.1"/>
    <property type="molecule type" value="Genomic_DNA"/>
</dbReference>
<name>A0A256GY33_9HYPH</name>
<organism evidence="3 4">
    <name type="scientific">Brucella lupini</name>
    <dbReference type="NCBI Taxonomy" id="255457"/>
    <lineage>
        <taxon>Bacteria</taxon>
        <taxon>Pseudomonadati</taxon>
        <taxon>Pseudomonadota</taxon>
        <taxon>Alphaproteobacteria</taxon>
        <taxon>Hyphomicrobiales</taxon>
        <taxon>Brucellaceae</taxon>
        <taxon>Brucella/Ochrobactrum group</taxon>
        <taxon>Brucella</taxon>
    </lineage>
</organism>
<feature type="compositionally biased region" description="Basic residues" evidence="1">
    <location>
        <begin position="171"/>
        <end position="180"/>
    </location>
</feature>
<evidence type="ECO:0000313" key="3">
    <source>
        <dbReference type="EMBL" id="OYR31820.1"/>
    </source>
</evidence>
<dbReference type="Pfam" id="PF05598">
    <property type="entry name" value="DUF772"/>
    <property type="match status" value="1"/>
</dbReference>
<dbReference type="InterPro" id="IPR008490">
    <property type="entry name" value="Transposase_InsH_N"/>
</dbReference>
<feature type="compositionally biased region" description="Polar residues" evidence="1">
    <location>
        <begin position="150"/>
        <end position="159"/>
    </location>
</feature>
<dbReference type="PANTHER" id="PTHR35604">
    <property type="entry name" value="TRANSPOSASE INSH FOR INSERTION SEQUENCE ELEMENT IS5A-RELATED"/>
    <property type="match status" value="1"/>
</dbReference>
<gene>
    <name evidence="3" type="ORF">CES86_0708</name>
</gene>
<proteinExistence type="predicted"/>
<protein>
    <recommendedName>
        <fullName evidence="2">Transposase InsH N-terminal domain-containing protein</fullName>
    </recommendedName>
</protein>
<evidence type="ECO:0000313" key="4">
    <source>
        <dbReference type="Proteomes" id="UP000216363"/>
    </source>
</evidence>
<dbReference type="AlphaFoldDB" id="A0A256GY33"/>
<feature type="domain" description="Transposase InsH N-terminal" evidence="2">
    <location>
        <begin position="17"/>
        <end position="62"/>
    </location>
</feature>
<accession>A0A256GY33</accession>
<comment type="caution">
    <text evidence="3">The sequence shown here is derived from an EMBL/GenBank/DDBJ whole genome shotgun (WGS) entry which is preliminary data.</text>
</comment>